<evidence type="ECO:0000256" key="3">
    <source>
        <dbReference type="ARBA" id="ARBA00022832"/>
    </source>
</evidence>
<dbReference type="AlphaFoldDB" id="A0AAN1XXT9"/>
<dbReference type="KEGG" id="vab:WPS_21710"/>
<evidence type="ECO:0000313" key="7">
    <source>
        <dbReference type="EMBL" id="BDE06895.1"/>
    </source>
</evidence>
<name>A0AAN1XXT9_UNVUL</name>
<dbReference type="SUPFAM" id="SSF56801">
    <property type="entry name" value="Acetyl-CoA synthetase-like"/>
    <property type="match status" value="1"/>
</dbReference>
<dbReference type="PANTHER" id="PTHR43859:SF4">
    <property type="entry name" value="BUTANOATE--COA LIGASE AAE1-RELATED"/>
    <property type="match status" value="1"/>
</dbReference>
<dbReference type="InterPro" id="IPR045851">
    <property type="entry name" value="AMP-bd_C_sf"/>
</dbReference>
<dbReference type="Pfam" id="PF13193">
    <property type="entry name" value="AMP-binding_C"/>
    <property type="match status" value="1"/>
</dbReference>
<evidence type="ECO:0000259" key="5">
    <source>
        <dbReference type="Pfam" id="PF00501"/>
    </source>
</evidence>
<proteinExistence type="inferred from homology"/>
<dbReference type="CDD" id="cd12118">
    <property type="entry name" value="ttLC_FACS_AEE21_like"/>
    <property type="match status" value="1"/>
</dbReference>
<dbReference type="Gene3D" id="3.30.300.30">
    <property type="match status" value="1"/>
</dbReference>
<dbReference type="RefSeq" id="WP_317994529.1">
    <property type="nucleotide sequence ID" value="NZ_AP025523.1"/>
</dbReference>
<reference evidence="7 8" key="1">
    <citation type="journal article" date="2022" name="ISME Commun">
        <title>Vulcanimicrobium alpinus gen. nov. sp. nov., the first cultivated representative of the candidate phylum 'Eremiobacterota', is a metabolically versatile aerobic anoxygenic phototroph.</title>
        <authorList>
            <person name="Yabe S."/>
            <person name="Muto K."/>
            <person name="Abe K."/>
            <person name="Yokota A."/>
            <person name="Staudigel H."/>
            <person name="Tebo B.M."/>
        </authorList>
    </citation>
    <scope>NUCLEOTIDE SEQUENCE [LARGE SCALE GENOMIC DNA]</scope>
    <source>
        <strain evidence="7 8">WC8-2</strain>
    </source>
</reference>
<keyword evidence="3" id="KW-0276">Fatty acid metabolism</keyword>
<keyword evidence="4" id="KW-0443">Lipid metabolism</keyword>
<dbReference type="EMBL" id="AP025523">
    <property type="protein sequence ID" value="BDE06895.1"/>
    <property type="molecule type" value="Genomic_DNA"/>
</dbReference>
<dbReference type="InterPro" id="IPR042099">
    <property type="entry name" value="ANL_N_sf"/>
</dbReference>
<dbReference type="Proteomes" id="UP001317532">
    <property type="component" value="Chromosome"/>
</dbReference>
<evidence type="ECO:0000259" key="6">
    <source>
        <dbReference type="Pfam" id="PF13193"/>
    </source>
</evidence>
<feature type="domain" description="AMP-binding enzyme C-terminal" evidence="6">
    <location>
        <begin position="429"/>
        <end position="503"/>
    </location>
</feature>
<dbReference type="GO" id="GO:0016874">
    <property type="term" value="F:ligase activity"/>
    <property type="evidence" value="ECO:0007669"/>
    <property type="project" value="UniProtKB-KW"/>
</dbReference>
<comment type="similarity">
    <text evidence="1">Belongs to the ATP-dependent AMP-binding enzyme family.</text>
</comment>
<keyword evidence="2" id="KW-0436">Ligase</keyword>
<dbReference type="GO" id="GO:0006631">
    <property type="term" value="P:fatty acid metabolic process"/>
    <property type="evidence" value="ECO:0007669"/>
    <property type="project" value="UniProtKB-KW"/>
</dbReference>
<sequence>MIAEPSAAVHVRALDPVEFLERAAFVYPERLAVIDGDAQRTYPEFLARVRRFAAGLQAMGIGNGERVAVLAPNVSIALEAANAVPLAGGVLCALNTRLAPEEIDYILGHCGASVLFYDPELEPLVERLESRIPRVREYETFLAESDPDALAPHRAGEDETISINYTSGTTGKPKGVMYTYRGAYLNALAEVVHANLRPESVYLWTLPMFHCNGWCFPWAVTAVGATHVCLRKVDAPNINRAIREDGVTHFCAAPTVLIALANHPETVAFPRRVIVTTAGAPPSPTTIEQVEGLGAEIHHVYGLTETYGPITECAWHSPDWDVLPAHRRAWLRSRQGVPMVTLGANDVRVVDTELRDVPADGTTHGEIVMRGNNVMKGYYDDPAATARAFAGGWFHSGDIAVRHPDGYIEIVDRSKDVIISGGENISTQQVEKVLLEHDAVLEVAVVAIPDEKWGEVPKAFVTLKPGRTLDAEELRLFARERIAAFKVPKAYEFCDLPKTSTGKIQKYVLREREWTGRTKRVN</sequence>
<evidence type="ECO:0000313" key="8">
    <source>
        <dbReference type="Proteomes" id="UP001317532"/>
    </source>
</evidence>
<keyword evidence="8" id="KW-1185">Reference proteome</keyword>
<dbReference type="FunFam" id="3.30.300.30:FF:000008">
    <property type="entry name" value="2,3-dihydroxybenzoate-AMP ligase"/>
    <property type="match status" value="1"/>
</dbReference>
<protein>
    <submittedName>
        <fullName evidence="7">Acyl-CoA synthetase</fullName>
    </submittedName>
</protein>
<dbReference type="Gene3D" id="3.40.50.12780">
    <property type="entry name" value="N-terminal domain of ligase-like"/>
    <property type="match status" value="1"/>
</dbReference>
<evidence type="ECO:0000256" key="1">
    <source>
        <dbReference type="ARBA" id="ARBA00006432"/>
    </source>
</evidence>
<dbReference type="InterPro" id="IPR025110">
    <property type="entry name" value="AMP-bd_C"/>
</dbReference>
<dbReference type="PROSITE" id="PS00455">
    <property type="entry name" value="AMP_BINDING"/>
    <property type="match status" value="1"/>
</dbReference>
<feature type="domain" description="AMP-dependent synthetase/ligase" evidence="5">
    <location>
        <begin position="20"/>
        <end position="379"/>
    </location>
</feature>
<dbReference type="InterPro" id="IPR020845">
    <property type="entry name" value="AMP-binding_CS"/>
</dbReference>
<dbReference type="InterPro" id="IPR000873">
    <property type="entry name" value="AMP-dep_synth/lig_dom"/>
</dbReference>
<gene>
    <name evidence="7" type="ORF">WPS_21710</name>
</gene>
<dbReference type="Pfam" id="PF00501">
    <property type="entry name" value="AMP-binding"/>
    <property type="match status" value="1"/>
</dbReference>
<organism evidence="7 8">
    <name type="scientific">Vulcanimicrobium alpinum</name>
    <dbReference type="NCBI Taxonomy" id="3016050"/>
    <lineage>
        <taxon>Bacteria</taxon>
        <taxon>Bacillati</taxon>
        <taxon>Vulcanimicrobiota</taxon>
        <taxon>Vulcanimicrobiia</taxon>
        <taxon>Vulcanimicrobiales</taxon>
        <taxon>Vulcanimicrobiaceae</taxon>
        <taxon>Vulcanimicrobium</taxon>
    </lineage>
</organism>
<evidence type="ECO:0000256" key="2">
    <source>
        <dbReference type="ARBA" id="ARBA00022598"/>
    </source>
</evidence>
<evidence type="ECO:0000256" key="4">
    <source>
        <dbReference type="ARBA" id="ARBA00023098"/>
    </source>
</evidence>
<accession>A0AAN1XXT9</accession>
<dbReference type="PANTHER" id="PTHR43859">
    <property type="entry name" value="ACYL-ACTIVATING ENZYME"/>
    <property type="match status" value="1"/>
</dbReference>